<evidence type="ECO:0000256" key="8">
    <source>
        <dbReference type="RuleBase" id="RU363104"/>
    </source>
</evidence>
<dbReference type="FunFam" id="3.40.50.2000:FF:000045">
    <property type="entry name" value="Glycogen [starch] synthase"/>
    <property type="match status" value="1"/>
</dbReference>
<comment type="similarity">
    <text evidence="2 8">Belongs to the glycosyltransferase 3 family.</text>
</comment>
<dbReference type="FunFam" id="3.40.50.2000:FF:000014">
    <property type="entry name" value="Glycogen [starch] synthase"/>
    <property type="match status" value="1"/>
</dbReference>
<dbReference type="Gene3D" id="3.40.50.2000">
    <property type="entry name" value="Glycogen Phosphorylase B"/>
    <property type="match status" value="2"/>
</dbReference>
<dbReference type="Pfam" id="PF05693">
    <property type="entry name" value="Glycogen_syn"/>
    <property type="match status" value="1"/>
</dbReference>
<feature type="compositionally biased region" description="Polar residues" evidence="9">
    <location>
        <begin position="706"/>
        <end position="725"/>
    </location>
</feature>
<organism evidence="10 11">
    <name type="scientific">Leucosporidium creatinivorum</name>
    <dbReference type="NCBI Taxonomy" id="106004"/>
    <lineage>
        <taxon>Eukaryota</taxon>
        <taxon>Fungi</taxon>
        <taxon>Dikarya</taxon>
        <taxon>Basidiomycota</taxon>
        <taxon>Pucciniomycotina</taxon>
        <taxon>Microbotryomycetes</taxon>
        <taxon>Leucosporidiales</taxon>
        <taxon>Leucosporidium</taxon>
    </lineage>
</organism>
<dbReference type="STRING" id="106004.A0A1Y2ENI3"/>
<dbReference type="CDD" id="cd03793">
    <property type="entry name" value="GT3_GSY2-like"/>
    <property type="match status" value="1"/>
</dbReference>
<dbReference type="PANTHER" id="PTHR10176">
    <property type="entry name" value="GLYCOGEN SYNTHASE"/>
    <property type="match status" value="1"/>
</dbReference>
<protein>
    <recommendedName>
        <fullName evidence="8">Glycogen [starch] synthase</fullName>
        <ecNumber evidence="8">2.4.1.11</ecNumber>
    </recommendedName>
</protein>
<dbReference type="AlphaFoldDB" id="A0A1Y2ENI3"/>
<comment type="pathway">
    <text evidence="1 8">Glycan biosynthesis; glycogen biosynthesis.</text>
</comment>
<comment type="caution">
    <text evidence="10">The sequence shown here is derived from an EMBL/GenBank/DDBJ whole genome shotgun (WGS) entry which is preliminary data.</text>
</comment>
<evidence type="ECO:0000256" key="5">
    <source>
        <dbReference type="ARBA" id="ARBA00023056"/>
    </source>
</evidence>
<dbReference type="EMBL" id="MCGR01000048">
    <property type="protein sequence ID" value="ORY73069.1"/>
    <property type="molecule type" value="Genomic_DNA"/>
</dbReference>
<keyword evidence="11" id="KW-1185">Reference proteome</keyword>
<evidence type="ECO:0000256" key="2">
    <source>
        <dbReference type="ARBA" id="ARBA00010686"/>
    </source>
</evidence>
<dbReference type="GO" id="GO:0004373">
    <property type="term" value="F:alpha-1,4-glucan glucosyltransferase (UDP-glucose donor) activity"/>
    <property type="evidence" value="ECO:0007669"/>
    <property type="project" value="UniProtKB-EC"/>
</dbReference>
<keyword evidence="4 8" id="KW-0808">Transferase</keyword>
<proteinExistence type="inferred from homology"/>
<dbReference type="InterPro" id="IPR008631">
    <property type="entry name" value="Glycogen_synth"/>
</dbReference>
<comment type="function">
    <text evidence="6">Glycogen synthase participates in the glycogen biosynthetic process along with glycogenin and glycogen branching enzyme. Extends the primer composed of a few glucose units formed by glycogenin by adding new glucose units to it. In this context, glycogen synthase transfers the glycosyl residue from UDP-Glc to the non-reducing end of alpha-1,4-glucan.</text>
</comment>
<dbReference type="InParanoid" id="A0A1Y2ENI3"/>
<dbReference type="GO" id="GO:0005737">
    <property type="term" value="C:cytoplasm"/>
    <property type="evidence" value="ECO:0007669"/>
    <property type="project" value="TreeGrafter"/>
</dbReference>
<dbReference type="SUPFAM" id="SSF53756">
    <property type="entry name" value="UDP-Glycosyltransferase/glycogen phosphorylase"/>
    <property type="match status" value="2"/>
</dbReference>
<evidence type="ECO:0000256" key="6">
    <source>
        <dbReference type="ARBA" id="ARBA00043883"/>
    </source>
</evidence>
<reference evidence="10 11" key="1">
    <citation type="submission" date="2016-07" db="EMBL/GenBank/DDBJ databases">
        <title>Pervasive Adenine N6-methylation of Active Genes in Fungi.</title>
        <authorList>
            <consortium name="DOE Joint Genome Institute"/>
            <person name="Mondo S.J."/>
            <person name="Dannebaum R.O."/>
            <person name="Kuo R.C."/>
            <person name="Labutti K."/>
            <person name="Haridas S."/>
            <person name="Kuo A."/>
            <person name="Salamov A."/>
            <person name="Ahrendt S.R."/>
            <person name="Lipzen A."/>
            <person name="Sullivan W."/>
            <person name="Andreopoulos W.B."/>
            <person name="Clum A."/>
            <person name="Lindquist E."/>
            <person name="Daum C."/>
            <person name="Ramamoorthy G.K."/>
            <person name="Gryganskyi A."/>
            <person name="Culley D."/>
            <person name="Magnuson J.K."/>
            <person name="James T.Y."/>
            <person name="O'Malley M.A."/>
            <person name="Stajich J.E."/>
            <person name="Spatafora J.W."/>
            <person name="Visel A."/>
            <person name="Grigoriev I.V."/>
        </authorList>
    </citation>
    <scope>NUCLEOTIDE SEQUENCE [LARGE SCALE GENOMIC DNA]</scope>
    <source>
        <strain evidence="10 11">62-1032</strain>
    </source>
</reference>
<evidence type="ECO:0000256" key="7">
    <source>
        <dbReference type="ARBA" id="ARBA00047345"/>
    </source>
</evidence>
<comment type="catalytic activity">
    <reaction evidence="7">
        <text>[(1-&gt;4)-alpha-D-glucosyl](n) + UDP-alpha-D-glucose = [(1-&gt;4)-alpha-D-glucosyl](n+1) + UDP + H(+)</text>
        <dbReference type="Rhea" id="RHEA:18549"/>
        <dbReference type="Rhea" id="RHEA-COMP:9584"/>
        <dbReference type="Rhea" id="RHEA-COMP:9587"/>
        <dbReference type="ChEBI" id="CHEBI:15378"/>
        <dbReference type="ChEBI" id="CHEBI:15444"/>
        <dbReference type="ChEBI" id="CHEBI:58223"/>
        <dbReference type="ChEBI" id="CHEBI:58885"/>
        <dbReference type="EC" id="2.4.1.11"/>
    </reaction>
    <physiologicalReaction direction="left-to-right" evidence="7">
        <dbReference type="Rhea" id="RHEA:18550"/>
    </physiologicalReaction>
</comment>
<dbReference type="PANTHER" id="PTHR10176:SF3">
    <property type="entry name" value="GLYCOGEN [STARCH] SYNTHASE"/>
    <property type="match status" value="1"/>
</dbReference>
<feature type="compositionally biased region" description="Basic and acidic residues" evidence="9">
    <location>
        <begin position="732"/>
        <end position="746"/>
    </location>
</feature>
<evidence type="ECO:0000256" key="4">
    <source>
        <dbReference type="ARBA" id="ARBA00022679"/>
    </source>
</evidence>
<dbReference type="EC" id="2.4.1.11" evidence="8"/>
<dbReference type="OrthoDB" id="6335297at2759"/>
<dbReference type="Proteomes" id="UP000193467">
    <property type="component" value="Unassembled WGS sequence"/>
</dbReference>
<comment type="function">
    <text evidence="8">Transfers the glycosyl residue from UDP-Glc to the non-reducing end of alpha-1,4-glucan.</text>
</comment>
<dbReference type="GO" id="GO:0005978">
    <property type="term" value="P:glycogen biosynthetic process"/>
    <property type="evidence" value="ECO:0007669"/>
    <property type="project" value="UniProtKB-UniPathway"/>
</dbReference>
<dbReference type="Gene3D" id="6.10.260.10">
    <property type="match status" value="1"/>
</dbReference>
<evidence type="ECO:0000256" key="1">
    <source>
        <dbReference type="ARBA" id="ARBA00004964"/>
    </source>
</evidence>
<sequence>MTQQRSIADHLLFECAWEVANKVGGIYTVIKTKAPVTCQEYGDRYTLIGPLSYKSAPMEVDAIDWEKPPAEGEARSSTDEALYQTLASMRDRGVKFLYGRWLIEGGPKVLLFDTGSVWNRLDEWKGDLWNLAGIPSPPNDTETNETIMFGYLVAWFLGEFSSRERSKAIIAHLHEWQAGLAIPLCRKRHIDVTTIFTTHATLLGRYLCAGSVDFYNNLAYFDVDHEAGKRGIYHRYCIERSSAHCADVFTTVSHITAYESEHLLKRKPDGVLPNGLNVTKFSAMHEFQNLHAISKQKINDFVRGHFYGHYDFDLDNTLYFFTAGRYEYRNKGVDMFIESLARLNYRLQQMGTKMTVVAFIIMPAATHSYTIEALKGQAVTKQLRDTVTEIQNRIGARLFERTARYSGEPGTEVPDASTLLSEEDKILLKRRVFALRRNSLPPVTTHNMADDAADPILNQIRRVQLFNRGSDRVKVLFHPEFLNANNPILGLDYEEFVRGCHLGVFPSYYEPWGYTPAECTVMGVPSITTNLSGFGCYMDELIENSQDYGIYIVDRRAKSVEDSVTQLTDQMVSFCQKTRRQRINQRNRTERLSDLLDWKKLGLEYAKARQLALRRAYPDSFADDDFDFESGNVRIPRPMSAPGSPRFVSGLMTPGDIGTLTEEMQGLGTSDYMGVQSWESMMSRNKTDEDDEDHYPFPLVMKKRTGSVSSGLASGQTTPGTTNGKSAGKQKILNEEDLQKADEALSHHNGNSNGY</sequence>
<keyword evidence="5 8" id="KW-0320">Glycogen biosynthesis</keyword>
<dbReference type="UniPathway" id="UPA00164"/>
<feature type="region of interest" description="Disordered" evidence="9">
    <location>
        <begin position="706"/>
        <end position="755"/>
    </location>
</feature>
<accession>A0A1Y2ENI3</accession>
<evidence type="ECO:0000313" key="11">
    <source>
        <dbReference type="Proteomes" id="UP000193467"/>
    </source>
</evidence>
<evidence type="ECO:0000313" key="10">
    <source>
        <dbReference type="EMBL" id="ORY73069.1"/>
    </source>
</evidence>
<name>A0A1Y2ENI3_9BASI</name>
<keyword evidence="3 8" id="KW-0328">Glycosyltransferase</keyword>
<gene>
    <name evidence="10" type="ORF">BCR35DRAFT_307326</name>
</gene>
<evidence type="ECO:0000256" key="9">
    <source>
        <dbReference type="SAM" id="MobiDB-lite"/>
    </source>
</evidence>
<evidence type="ECO:0000256" key="3">
    <source>
        <dbReference type="ARBA" id="ARBA00022676"/>
    </source>
</evidence>